<name>A0A248LGC2_9NEIS</name>
<dbReference type="Pfam" id="PF01590">
    <property type="entry name" value="GAF"/>
    <property type="match status" value="1"/>
</dbReference>
<dbReference type="OrthoDB" id="9796100at2"/>
<dbReference type="Proteomes" id="UP000197424">
    <property type="component" value="Chromosome"/>
</dbReference>
<gene>
    <name evidence="2" type="ORF">LHGZ1_0704</name>
</gene>
<accession>A0A248LGC2</accession>
<dbReference type="AlphaFoldDB" id="A0A248LGC2"/>
<organism evidence="2 3">
    <name type="scientific">Laribacter hongkongensis</name>
    <dbReference type="NCBI Taxonomy" id="168471"/>
    <lineage>
        <taxon>Bacteria</taxon>
        <taxon>Pseudomonadati</taxon>
        <taxon>Pseudomonadota</taxon>
        <taxon>Betaproteobacteria</taxon>
        <taxon>Neisseriales</taxon>
        <taxon>Aquaspirillaceae</taxon>
        <taxon>Laribacter</taxon>
    </lineage>
</organism>
<dbReference type="InterPro" id="IPR003018">
    <property type="entry name" value="GAF"/>
</dbReference>
<dbReference type="PANTHER" id="PTHR44757:SF2">
    <property type="entry name" value="BIOFILM ARCHITECTURE MAINTENANCE PROTEIN MBAA"/>
    <property type="match status" value="1"/>
</dbReference>
<dbReference type="CDD" id="cd01949">
    <property type="entry name" value="GGDEF"/>
    <property type="match status" value="1"/>
</dbReference>
<dbReference type="NCBIfam" id="TIGR00254">
    <property type="entry name" value="GGDEF"/>
    <property type="match status" value="1"/>
</dbReference>
<sequence length="898" mass="101830">MAFESRALSSLKEIFRTYFVDRDYSPLLSHLSPRVAWFGTGSHEVAHSRAKVALLLEAERLSWQGHFDIIQQHYRSTAITPDCCCIQAELHLRQNDSSDLLPMELLLRISCVCCEAGDSMRIEQLHTSTPNTDQAEQEYVPSQRTAEQNQRLRALLDKRTRELNQRNLELNAVLDNMPGAVCLYHLDDALTLTFCSAGFLSLIGRDSTPSGLRELMLENEAGHALANRQLLLQANQDIELEYQVRRPDGSSCWLLEKGRRLPDGQIHAVLVDIGAHRQQMQVQQRNADSYRQALGAMYQLVFEVELERDSFMPITDVRSHIDIEMTSSFRTNAGRILRATLPEDQEIVRQTYFPECIHERLQKNTGIHISEYRKSLKQGGHEWRRCITIPVLDDGGVPDRLIFCVSSIDEQKRQQERIHHEAQTDHLTQLLNKFAIETRIEDCLQQDPGHHALLIIDIDNFKDINDTFGHLFGDAVLANLAMQLQQHFRSGDLLGRIGGDEFLVFMRHVGSPVQLVGKARELCRALRKTFRQTSRTCQISASIGIACTPEHGAHYTELFTRADQALYHVKAMGKNHYALYSPKLHDVPAEYHSQRAAQEPSATIQHDDSLFATVLELLYQARDMDTVLELILDLLGNRYKVSRCYVFEKHAHEPLVDNTYEWCAPQTEAMKPKLQNFPYGNFSVFLSRFGPDGVFNCSNISELEPDLRSFLRSQGITAILLVAIIDAGELRGFVGFDDCQGSRQWSDEEIGALSTLSKLIGTFLLKARLAAGLQSAHNNLQAILDSVDNATYVVDCDTHRLLYLNRKTHELVPTARVDDLCHEAFFDGSVTPCEHCPLPQLSASSRHARREVYNPSLGIWSDVQTSLLSWCGHEHVALINCIDITRYKLSEQTVISHS</sequence>
<dbReference type="SUPFAM" id="SSF55785">
    <property type="entry name" value="PYP-like sensor domain (PAS domain)"/>
    <property type="match status" value="1"/>
</dbReference>
<dbReference type="SMART" id="SM00267">
    <property type="entry name" value="GGDEF"/>
    <property type="match status" value="1"/>
</dbReference>
<proteinExistence type="predicted"/>
<dbReference type="RefSeq" id="WP_088860154.1">
    <property type="nucleotide sequence ID" value="NZ_CP022115.1"/>
</dbReference>
<dbReference type="InterPro" id="IPR043128">
    <property type="entry name" value="Rev_trsase/Diguanyl_cyclase"/>
</dbReference>
<protein>
    <submittedName>
        <fullName evidence="2">GGDEF domain protein</fullName>
    </submittedName>
</protein>
<dbReference type="SUPFAM" id="SSF55781">
    <property type="entry name" value="GAF domain-like"/>
    <property type="match status" value="1"/>
</dbReference>
<evidence type="ECO:0000313" key="3">
    <source>
        <dbReference type="Proteomes" id="UP000197424"/>
    </source>
</evidence>
<evidence type="ECO:0000313" key="2">
    <source>
        <dbReference type="EMBL" id="ASJ23535.1"/>
    </source>
</evidence>
<dbReference type="InterPro" id="IPR035965">
    <property type="entry name" value="PAS-like_dom_sf"/>
</dbReference>
<evidence type="ECO:0000259" key="1">
    <source>
        <dbReference type="PROSITE" id="PS50887"/>
    </source>
</evidence>
<dbReference type="PROSITE" id="PS50887">
    <property type="entry name" value="GGDEF"/>
    <property type="match status" value="1"/>
</dbReference>
<feature type="domain" description="GGDEF" evidence="1">
    <location>
        <begin position="449"/>
        <end position="582"/>
    </location>
</feature>
<dbReference type="SMART" id="SM00065">
    <property type="entry name" value="GAF"/>
    <property type="match status" value="1"/>
</dbReference>
<dbReference type="Gene3D" id="3.30.450.20">
    <property type="entry name" value="PAS domain"/>
    <property type="match status" value="1"/>
</dbReference>
<dbReference type="SUPFAM" id="SSF55073">
    <property type="entry name" value="Nucleotide cyclase"/>
    <property type="match status" value="1"/>
</dbReference>
<dbReference type="InterPro" id="IPR052155">
    <property type="entry name" value="Biofilm_reg_signaling"/>
</dbReference>
<dbReference type="Gene3D" id="3.30.70.270">
    <property type="match status" value="1"/>
</dbReference>
<dbReference type="PANTHER" id="PTHR44757">
    <property type="entry name" value="DIGUANYLATE CYCLASE DGCP"/>
    <property type="match status" value="1"/>
</dbReference>
<dbReference type="Gene3D" id="3.30.450.40">
    <property type="match status" value="1"/>
</dbReference>
<dbReference type="InterPro" id="IPR000160">
    <property type="entry name" value="GGDEF_dom"/>
</dbReference>
<dbReference type="Pfam" id="PF00990">
    <property type="entry name" value="GGDEF"/>
    <property type="match status" value="1"/>
</dbReference>
<dbReference type="InterPro" id="IPR029787">
    <property type="entry name" value="Nucleotide_cyclase"/>
</dbReference>
<dbReference type="InterPro" id="IPR029016">
    <property type="entry name" value="GAF-like_dom_sf"/>
</dbReference>
<reference evidence="3" key="1">
    <citation type="submission" date="2017-06" db="EMBL/GenBank/DDBJ databases">
        <title>Whole genome sequence of Laribacter hongkongensis LHGZ1.</title>
        <authorList>
            <person name="Chen D."/>
            <person name="Wu H."/>
            <person name="Chen J."/>
        </authorList>
    </citation>
    <scope>NUCLEOTIDE SEQUENCE [LARGE SCALE GENOMIC DNA]</scope>
    <source>
        <strain evidence="3">LHGZ1</strain>
    </source>
</reference>
<dbReference type="EMBL" id="CP022115">
    <property type="protein sequence ID" value="ASJ23535.1"/>
    <property type="molecule type" value="Genomic_DNA"/>
</dbReference>